<sequence length="173" mass="18782">MSKSNSAGHNAPAPILLAEQTAAAMYSRDAALKLIGIRLMAVRPGYARLSMVVRPDMVNAHHICHGGFLFTLADSAFAYACNSYNRNTVASACHIDFLSPAREGEELEAECEERSLAGRTGVYDTTIRDRKGQVLALFRGKSYRIAGEVITGLEAEDSRHRSAPSSRIEGNPQ</sequence>
<feature type="domain" description="Thioesterase" evidence="3">
    <location>
        <begin position="62"/>
        <end position="135"/>
    </location>
</feature>
<dbReference type="AlphaFoldDB" id="A0A080MAJ7"/>
<evidence type="ECO:0000259" key="3">
    <source>
        <dbReference type="Pfam" id="PF03061"/>
    </source>
</evidence>
<dbReference type="Proteomes" id="UP000509684">
    <property type="component" value="Chromosome"/>
</dbReference>
<dbReference type="NCBIfam" id="TIGR00369">
    <property type="entry name" value="unchar_dom_1"/>
    <property type="match status" value="1"/>
</dbReference>
<dbReference type="Proteomes" id="UP000021315">
    <property type="component" value="Unassembled WGS sequence"/>
</dbReference>
<evidence type="ECO:0000256" key="1">
    <source>
        <dbReference type="ARBA" id="ARBA00008324"/>
    </source>
</evidence>
<protein>
    <submittedName>
        <fullName evidence="4">Acyl-coenzyme A thioesterase PaaI</fullName>
        <ecNumber evidence="4">3.1.2.-</ecNumber>
    </submittedName>
    <submittedName>
        <fullName evidence="5">Hydroxyphenylacetyl-CoA thioesterase PaaI</fullName>
    </submittedName>
</protein>
<evidence type="ECO:0000313" key="5">
    <source>
        <dbReference type="EMBL" id="QLH50944.1"/>
    </source>
</evidence>
<evidence type="ECO:0000256" key="2">
    <source>
        <dbReference type="ARBA" id="ARBA00022801"/>
    </source>
</evidence>
<keyword evidence="2 4" id="KW-0378">Hydrolase</keyword>
<comment type="similarity">
    <text evidence="1">Belongs to the thioesterase PaaI family.</text>
</comment>
<dbReference type="NCBIfam" id="TIGR02286">
    <property type="entry name" value="PaaD"/>
    <property type="match status" value="1"/>
</dbReference>
<reference evidence="5 7" key="2">
    <citation type="journal article" date="2019" name="Microbiome">
        <title>Annotated bacterial chromosomes from frame-shift-corrected long-read metagenomic data.</title>
        <authorList>
            <person name="Arumugam K."/>
            <person name="Bagci C."/>
            <person name="Bessarab I."/>
            <person name="Beier S."/>
            <person name="Buchfink B."/>
            <person name="Gorska A."/>
            <person name="Qiu G."/>
            <person name="Huson D.H."/>
            <person name="Williams R.B.H."/>
        </authorList>
    </citation>
    <scope>NUCLEOTIDE SEQUENCE [LARGE SCALE GENOMIC DNA]</scope>
    <source>
        <strain evidence="5">SSA1</strain>
    </source>
</reference>
<dbReference type="GO" id="GO:0016289">
    <property type="term" value="F:acyl-CoA hydrolase activity"/>
    <property type="evidence" value="ECO:0007669"/>
    <property type="project" value="UniProtKB-ARBA"/>
</dbReference>
<dbReference type="SUPFAM" id="SSF54637">
    <property type="entry name" value="Thioesterase/thiol ester dehydrase-isomerase"/>
    <property type="match status" value="1"/>
</dbReference>
<dbReference type="InterPro" id="IPR003736">
    <property type="entry name" value="PAAI_dom"/>
</dbReference>
<dbReference type="RefSeq" id="WP_046535657.1">
    <property type="nucleotide sequence ID" value="NZ_JDST02000005.1"/>
</dbReference>
<reference evidence="4 6" key="1">
    <citation type="submission" date="2014-02" db="EMBL/GenBank/DDBJ databases">
        <title>Expanding our view of genomic diversity in Candidatus Accumulibacter clades.</title>
        <authorList>
            <person name="Skennerton C.T."/>
            <person name="Barr J.J."/>
            <person name="Slater F.R."/>
            <person name="Bond P.L."/>
            <person name="Tyson G.W."/>
        </authorList>
    </citation>
    <scope>NUCLEOTIDE SEQUENCE [LARGE SCALE GENOMIC DNA]</scope>
    <source>
        <strain evidence="6">SK-02</strain>
    </source>
</reference>
<evidence type="ECO:0000313" key="4">
    <source>
        <dbReference type="EMBL" id="KFB78332.1"/>
    </source>
</evidence>
<accession>A0A080MAJ7</accession>
<name>A0A080MAJ7_9PROT</name>
<evidence type="ECO:0000313" key="7">
    <source>
        <dbReference type="Proteomes" id="UP000509684"/>
    </source>
</evidence>
<dbReference type="InterPro" id="IPR029069">
    <property type="entry name" value="HotDog_dom_sf"/>
</dbReference>
<accession>A0A7D5SFV2</accession>
<dbReference type="Pfam" id="PF03061">
    <property type="entry name" value="4HBT"/>
    <property type="match status" value="1"/>
</dbReference>
<proteinExistence type="inferred from homology"/>
<keyword evidence="6" id="KW-1185">Reference proteome</keyword>
<reference evidence="5" key="3">
    <citation type="submission" date="2020-06" db="EMBL/GenBank/DDBJ databases">
        <authorList>
            <person name="Arumugam K."/>
            <person name="Besarab I."/>
            <person name="Haryono M."/>
            <person name="Bagci C."/>
            <person name="Beier S."/>
            <person name="Buchfink B."/>
            <person name="Gorska A."/>
            <person name="Qiu G."/>
            <person name="Huson D.H."/>
            <person name="Williams R.B."/>
        </authorList>
    </citation>
    <scope>NUCLEOTIDE SEQUENCE</scope>
    <source>
        <strain evidence="5">SSA1</strain>
    </source>
</reference>
<dbReference type="STRING" id="1453999.AW06_000283"/>
<dbReference type="PANTHER" id="PTHR42856">
    <property type="entry name" value="ACYL-COENZYME A THIOESTERASE PAAI"/>
    <property type="match status" value="1"/>
</dbReference>
<dbReference type="PANTHER" id="PTHR42856:SF1">
    <property type="entry name" value="ACYL-COENZYME A THIOESTERASE PAAI"/>
    <property type="match status" value="1"/>
</dbReference>
<dbReference type="EMBL" id="CP058708">
    <property type="protein sequence ID" value="QLH50944.1"/>
    <property type="molecule type" value="Genomic_DNA"/>
</dbReference>
<dbReference type="Gene3D" id="3.10.129.10">
    <property type="entry name" value="Hotdog Thioesterase"/>
    <property type="match status" value="1"/>
</dbReference>
<dbReference type="CDD" id="cd03443">
    <property type="entry name" value="PaaI_thioesterase"/>
    <property type="match status" value="1"/>
</dbReference>
<gene>
    <name evidence="4" type="primary">paaI</name>
    <name evidence="4" type="ORF">AW06_000283</name>
    <name evidence="5" type="ORF">HWD57_14945</name>
</gene>
<dbReference type="FunFam" id="3.10.129.10:FF:000022">
    <property type="entry name" value="Phenylacetic acid degradation protein"/>
    <property type="match status" value="1"/>
</dbReference>
<dbReference type="KEGG" id="acog:HWD57_14945"/>
<dbReference type="InterPro" id="IPR006683">
    <property type="entry name" value="Thioestr_dom"/>
</dbReference>
<dbReference type="InterPro" id="IPR052723">
    <property type="entry name" value="Acyl-CoA_thioesterase_PaaI"/>
</dbReference>
<dbReference type="InterPro" id="IPR011973">
    <property type="entry name" value="PaaD"/>
</dbReference>
<evidence type="ECO:0000313" key="6">
    <source>
        <dbReference type="Proteomes" id="UP000021315"/>
    </source>
</evidence>
<organism evidence="4 6">
    <name type="scientific">Candidatus Accumulibacter cognatus</name>
    <dbReference type="NCBI Taxonomy" id="2954383"/>
    <lineage>
        <taxon>Bacteria</taxon>
        <taxon>Pseudomonadati</taxon>
        <taxon>Pseudomonadota</taxon>
        <taxon>Betaproteobacteria</taxon>
        <taxon>Candidatus Accumulibacter</taxon>
    </lineage>
</organism>
<dbReference type="EMBL" id="JDST02000005">
    <property type="protein sequence ID" value="KFB78332.1"/>
    <property type="molecule type" value="Genomic_DNA"/>
</dbReference>
<dbReference type="EC" id="3.1.2.-" evidence="4"/>